<proteinExistence type="predicted"/>
<dbReference type="EMBL" id="BARV01027194">
    <property type="protein sequence ID" value="GAI34587.1"/>
    <property type="molecule type" value="Genomic_DNA"/>
</dbReference>
<reference evidence="1" key="1">
    <citation type="journal article" date="2014" name="Front. Microbiol.">
        <title>High frequency of phylogenetically diverse reductive dehalogenase-homologous genes in deep subseafloor sedimentary metagenomes.</title>
        <authorList>
            <person name="Kawai M."/>
            <person name="Futagami T."/>
            <person name="Toyoda A."/>
            <person name="Takaki Y."/>
            <person name="Nishi S."/>
            <person name="Hori S."/>
            <person name="Arai W."/>
            <person name="Tsubouchi T."/>
            <person name="Morono Y."/>
            <person name="Uchiyama I."/>
            <person name="Ito T."/>
            <person name="Fujiyama A."/>
            <person name="Inagaki F."/>
            <person name="Takami H."/>
        </authorList>
    </citation>
    <scope>NUCLEOTIDE SEQUENCE</scope>
    <source>
        <strain evidence="1">Expedition CK06-06</strain>
    </source>
</reference>
<organism evidence="1">
    <name type="scientific">marine sediment metagenome</name>
    <dbReference type="NCBI Taxonomy" id="412755"/>
    <lineage>
        <taxon>unclassified sequences</taxon>
        <taxon>metagenomes</taxon>
        <taxon>ecological metagenomes</taxon>
    </lineage>
</organism>
<protein>
    <submittedName>
        <fullName evidence="1">Uncharacterized protein</fullName>
    </submittedName>
</protein>
<evidence type="ECO:0000313" key="1">
    <source>
        <dbReference type="EMBL" id="GAI34587.1"/>
    </source>
</evidence>
<gene>
    <name evidence="1" type="ORF">S06H3_43801</name>
</gene>
<name>X1MSF4_9ZZZZ</name>
<feature type="non-terminal residue" evidence="1">
    <location>
        <position position="31"/>
    </location>
</feature>
<sequence>MLEVKGLKLTLNGKPVINGLNLEVKKGKIHG</sequence>
<dbReference type="AlphaFoldDB" id="X1MSF4"/>
<accession>X1MSF4</accession>
<comment type="caution">
    <text evidence="1">The sequence shown here is derived from an EMBL/GenBank/DDBJ whole genome shotgun (WGS) entry which is preliminary data.</text>
</comment>